<dbReference type="PROSITE" id="PS51751">
    <property type="entry name" value="EXPERA"/>
    <property type="match status" value="1"/>
</dbReference>
<evidence type="ECO:0000259" key="9">
    <source>
        <dbReference type="PROSITE" id="PS51751"/>
    </source>
</evidence>
<feature type="transmembrane region" description="Helical" evidence="8">
    <location>
        <begin position="76"/>
        <end position="101"/>
    </location>
</feature>
<dbReference type="Pfam" id="PF05241">
    <property type="entry name" value="EBP"/>
    <property type="match status" value="1"/>
</dbReference>
<evidence type="ECO:0000256" key="7">
    <source>
        <dbReference type="PROSITE-ProRule" id="PRU01087"/>
    </source>
</evidence>
<evidence type="ECO:0000256" key="3">
    <source>
        <dbReference type="ARBA" id="ARBA00022692"/>
    </source>
</evidence>
<dbReference type="EMBL" id="LNZH02000209">
    <property type="protein sequence ID" value="OCB85540.1"/>
    <property type="molecule type" value="Genomic_DNA"/>
</dbReference>
<evidence type="ECO:0000256" key="6">
    <source>
        <dbReference type="ARBA" id="ARBA00023136"/>
    </source>
</evidence>
<evidence type="ECO:0000256" key="1">
    <source>
        <dbReference type="ARBA" id="ARBA00004477"/>
    </source>
</evidence>
<evidence type="ECO:0000256" key="4">
    <source>
        <dbReference type="ARBA" id="ARBA00022824"/>
    </source>
</evidence>
<keyword evidence="4" id="KW-0256">Endoplasmic reticulum</keyword>
<comment type="similarity">
    <text evidence="2">Belongs to the TMEM97/sigma-2 receptor family.</text>
</comment>
<protein>
    <recommendedName>
        <fullName evidence="9">EXPERA domain-containing protein</fullName>
    </recommendedName>
</protein>
<evidence type="ECO:0000313" key="10">
    <source>
        <dbReference type="EMBL" id="OCB85540.1"/>
    </source>
</evidence>
<keyword evidence="11" id="KW-1185">Reference proteome</keyword>
<gene>
    <name evidence="10" type="ORF">A7U60_g7550</name>
</gene>
<name>A0A9Q5HT73_SANBA</name>
<dbReference type="OrthoDB" id="433124at2759"/>
<dbReference type="Proteomes" id="UP000757232">
    <property type="component" value="Unassembled WGS sequence"/>
</dbReference>
<dbReference type="InterPro" id="IPR051987">
    <property type="entry name" value="Sigma-2_receptor-like"/>
</dbReference>
<dbReference type="InterPro" id="IPR033118">
    <property type="entry name" value="EXPERA"/>
</dbReference>
<keyword evidence="5 7" id="KW-1133">Transmembrane helix</keyword>
<evidence type="ECO:0000256" key="8">
    <source>
        <dbReference type="SAM" id="Phobius"/>
    </source>
</evidence>
<feature type="transmembrane region" description="Helical" evidence="8">
    <location>
        <begin position="108"/>
        <end position="130"/>
    </location>
</feature>
<accession>A0A9Q5HT73</accession>
<proteinExistence type="inferred from homology"/>
<feature type="transmembrane region" description="Helical" evidence="8">
    <location>
        <begin position="174"/>
        <end position="200"/>
    </location>
</feature>
<dbReference type="AlphaFoldDB" id="A0A9Q5HT73"/>
<feature type="domain" description="EXPERA" evidence="9">
    <location>
        <begin position="13"/>
        <end position="185"/>
    </location>
</feature>
<keyword evidence="6 7" id="KW-0472">Membrane</keyword>
<organism evidence="10 11">
    <name type="scientific">Sanghuangporus baumii</name>
    <name type="common">Phellinus baumii</name>
    <dbReference type="NCBI Taxonomy" id="108892"/>
    <lineage>
        <taxon>Eukaryota</taxon>
        <taxon>Fungi</taxon>
        <taxon>Dikarya</taxon>
        <taxon>Basidiomycota</taxon>
        <taxon>Agaricomycotina</taxon>
        <taxon>Agaricomycetes</taxon>
        <taxon>Hymenochaetales</taxon>
        <taxon>Hymenochaetaceae</taxon>
        <taxon>Sanghuangporus</taxon>
    </lineage>
</organism>
<comment type="caution">
    <text evidence="10">The sequence shown here is derived from an EMBL/GenBank/DDBJ whole genome shotgun (WGS) entry which is preliminary data.</text>
</comment>
<reference evidence="10" key="1">
    <citation type="submission" date="2016-06" db="EMBL/GenBank/DDBJ databases">
        <title>Draft Genome sequence of the fungus Inonotus baumii.</title>
        <authorList>
            <person name="Zhu H."/>
            <person name="Lin W."/>
        </authorList>
    </citation>
    <scope>NUCLEOTIDE SEQUENCE</scope>
    <source>
        <strain evidence="10">821</strain>
    </source>
</reference>
<sequence>MPHNRLPLTSRPLDLIYFLFFLIHIPVTLLVDIQALYPPQYVPEQLKSLTNWYLQWSADPVIAGAFDLNGPPALWVWFKSFLILEAIFQLPVFLVGIRALWKDSRTTYPLLLIYSASSATTTIACITTILRTPISATPVPATLLTPFSDLPKSALGQTALTITPEQRTILLASYVPFLLVPLLMCVDMAVRVAGLVAAGLRAQGRKTLKFE</sequence>
<evidence type="ECO:0000256" key="5">
    <source>
        <dbReference type="ARBA" id="ARBA00022989"/>
    </source>
</evidence>
<dbReference type="PANTHER" id="PTHR31204">
    <property type="entry name" value="SIGMA INTRACELLULAR RECEPTOR 2"/>
    <property type="match status" value="1"/>
</dbReference>
<evidence type="ECO:0000256" key="2">
    <source>
        <dbReference type="ARBA" id="ARBA00009096"/>
    </source>
</evidence>
<dbReference type="PIRSF" id="PIRSF031032">
    <property type="entry name" value="TMP_97_prd"/>
    <property type="match status" value="1"/>
</dbReference>
<dbReference type="PANTHER" id="PTHR31204:SF1">
    <property type="entry name" value="SIGMA INTRACELLULAR RECEPTOR 2"/>
    <property type="match status" value="1"/>
</dbReference>
<dbReference type="InterPro" id="IPR016964">
    <property type="entry name" value="Sigma2_recept"/>
</dbReference>
<dbReference type="GO" id="GO:0005789">
    <property type="term" value="C:endoplasmic reticulum membrane"/>
    <property type="evidence" value="ECO:0007669"/>
    <property type="project" value="UniProtKB-SubCell"/>
</dbReference>
<feature type="transmembrane region" description="Helical" evidence="8">
    <location>
        <begin position="15"/>
        <end position="37"/>
    </location>
</feature>
<keyword evidence="3 7" id="KW-0812">Transmembrane</keyword>
<evidence type="ECO:0000313" key="11">
    <source>
        <dbReference type="Proteomes" id="UP000757232"/>
    </source>
</evidence>
<comment type="subcellular location">
    <subcellularLocation>
        <location evidence="1">Endoplasmic reticulum membrane</location>
        <topology evidence="1">Multi-pass membrane protein</topology>
    </subcellularLocation>
</comment>